<dbReference type="GO" id="GO:0005615">
    <property type="term" value="C:extracellular space"/>
    <property type="evidence" value="ECO:0007669"/>
    <property type="project" value="TreeGrafter"/>
</dbReference>
<dbReference type="PANTHER" id="PTHR10157:SF41">
    <property type="entry name" value="DBH-LIKE MONOOXYGENASE PROTEIN 2 HOMOLOG"/>
    <property type="match status" value="1"/>
</dbReference>
<dbReference type="PANTHER" id="PTHR10157">
    <property type="entry name" value="DOPAMINE BETA HYDROXYLASE RELATED"/>
    <property type="match status" value="1"/>
</dbReference>
<accession>A0A060YBL1</accession>
<dbReference type="GO" id="GO:0042421">
    <property type="term" value="P:norepinephrine biosynthetic process"/>
    <property type="evidence" value="ECO:0007669"/>
    <property type="project" value="TreeGrafter"/>
</dbReference>
<reference evidence="3" key="2">
    <citation type="submission" date="2014-03" db="EMBL/GenBank/DDBJ databases">
        <authorList>
            <person name="Genoscope - CEA"/>
        </authorList>
    </citation>
    <scope>NUCLEOTIDE SEQUENCE</scope>
</reference>
<protein>
    <recommendedName>
        <fullName evidence="2">Copper type II ascorbate-dependent monooxygenase C-terminal domain-containing protein</fullName>
    </recommendedName>
</protein>
<dbReference type="STRING" id="8022.A0A060YBL1"/>
<evidence type="ECO:0000256" key="1">
    <source>
        <dbReference type="ARBA" id="ARBA00023157"/>
    </source>
</evidence>
<dbReference type="GO" id="GO:0006589">
    <property type="term" value="P:octopamine biosynthetic process"/>
    <property type="evidence" value="ECO:0007669"/>
    <property type="project" value="TreeGrafter"/>
</dbReference>
<dbReference type="GO" id="GO:0042420">
    <property type="term" value="P:dopamine catabolic process"/>
    <property type="evidence" value="ECO:0007669"/>
    <property type="project" value="TreeGrafter"/>
</dbReference>
<dbReference type="GO" id="GO:0005507">
    <property type="term" value="F:copper ion binding"/>
    <property type="evidence" value="ECO:0007669"/>
    <property type="project" value="TreeGrafter"/>
</dbReference>
<keyword evidence="1" id="KW-1015">Disulfide bond</keyword>
<dbReference type="InterPro" id="IPR014784">
    <property type="entry name" value="Cu2_ascorb_mOase-like_C"/>
</dbReference>
<dbReference type="Pfam" id="PF03712">
    <property type="entry name" value="Cu2_monoox_C"/>
    <property type="match status" value="1"/>
</dbReference>
<dbReference type="AlphaFoldDB" id="A0A060YBL1"/>
<evidence type="ECO:0000259" key="2">
    <source>
        <dbReference type="Pfam" id="PF03712"/>
    </source>
</evidence>
<proteinExistence type="predicted"/>
<dbReference type="EMBL" id="FR909056">
    <property type="protein sequence ID" value="CDQ88917.1"/>
    <property type="molecule type" value="Genomic_DNA"/>
</dbReference>
<sequence length="111" mass="12544">MERTLTSCLWMRTRTLGFINLETIKTIKPGDEIVVECTYNTATRKGITQLGLATTEEMCLAFIIYYPAISVNKALKLDFGFNSFHSSHYNEPGLLLFLLPASTDVYINVSR</sequence>
<dbReference type="InterPro" id="IPR000945">
    <property type="entry name" value="DBH-like"/>
</dbReference>
<dbReference type="InterPro" id="IPR008977">
    <property type="entry name" value="PHM/PNGase_F_dom_sf"/>
</dbReference>
<dbReference type="GO" id="GO:0030667">
    <property type="term" value="C:secretory granule membrane"/>
    <property type="evidence" value="ECO:0007669"/>
    <property type="project" value="TreeGrafter"/>
</dbReference>
<dbReference type="SUPFAM" id="SSF49742">
    <property type="entry name" value="PHM/PNGase F"/>
    <property type="match status" value="1"/>
</dbReference>
<organism evidence="3 4">
    <name type="scientific">Oncorhynchus mykiss</name>
    <name type="common">Rainbow trout</name>
    <name type="synonym">Salmo gairdneri</name>
    <dbReference type="NCBI Taxonomy" id="8022"/>
    <lineage>
        <taxon>Eukaryota</taxon>
        <taxon>Metazoa</taxon>
        <taxon>Chordata</taxon>
        <taxon>Craniata</taxon>
        <taxon>Vertebrata</taxon>
        <taxon>Euteleostomi</taxon>
        <taxon>Actinopterygii</taxon>
        <taxon>Neopterygii</taxon>
        <taxon>Teleostei</taxon>
        <taxon>Protacanthopterygii</taxon>
        <taxon>Salmoniformes</taxon>
        <taxon>Salmonidae</taxon>
        <taxon>Salmoninae</taxon>
        <taxon>Oncorhynchus</taxon>
    </lineage>
</organism>
<name>A0A060YBL1_ONCMY</name>
<dbReference type="PaxDb" id="8022-A0A060YBL1"/>
<evidence type="ECO:0000313" key="4">
    <source>
        <dbReference type="Proteomes" id="UP000193380"/>
    </source>
</evidence>
<dbReference type="Gene3D" id="2.60.120.230">
    <property type="match status" value="1"/>
</dbReference>
<dbReference type="GO" id="GO:0004500">
    <property type="term" value="F:dopamine beta-monooxygenase activity"/>
    <property type="evidence" value="ECO:0007669"/>
    <property type="project" value="InterPro"/>
</dbReference>
<reference evidence="3" key="1">
    <citation type="journal article" date="2014" name="Nat. Commun.">
        <title>The rainbow trout genome provides novel insights into evolution after whole-genome duplication in vertebrates.</title>
        <authorList>
            <person name="Berthelot C."/>
            <person name="Brunet F."/>
            <person name="Chalopin D."/>
            <person name="Juanchich A."/>
            <person name="Bernard M."/>
            <person name="Noel B."/>
            <person name="Bento P."/>
            <person name="Da Silva C."/>
            <person name="Labadie K."/>
            <person name="Alberti A."/>
            <person name="Aury J.M."/>
            <person name="Louis A."/>
            <person name="Dehais P."/>
            <person name="Bardou P."/>
            <person name="Montfort J."/>
            <person name="Klopp C."/>
            <person name="Cabau C."/>
            <person name="Gaspin C."/>
            <person name="Thorgaard G.H."/>
            <person name="Boussaha M."/>
            <person name="Quillet E."/>
            <person name="Guyomard R."/>
            <person name="Galiana D."/>
            <person name="Bobe J."/>
            <person name="Volff J.N."/>
            <person name="Genet C."/>
            <person name="Wincker P."/>
            <person name="Jaillon O."/>
            <person name="Roest Crollius H."/>
            <person name="Guiguen Y."/>
        </authorList>
    </citation>
    <scope>NUCLEOTIDE SEQUENCE [LARGE SCALE GENOMIC DNA]</scope>
</reference>
<dbReference type="Proteomes" id="UP000193380">
    <property type="component" value="Unassembled WGS sequence"/>
</dbReference>
<dbReference type="InterPro" id="IPR024548">
    <property type="entry name" value="Cu2_monoox_C"/>
</dbReference>
<evidence type="ECO:0000313" key="3">
    <source>
        <dbReference type="EMBL" id="CDQ88917.1"/>
    </source>
</evidence>
<gene>
    <name evidence="3" type="ORF">GSONMT00047390001</name>
</gene>
<feature type="domain" description="Copper type II ascorbate-dependent monooxygenase C-terminal" evidence="2">
    <location>
        <begin position="20"/>
        <end position="72"/>
    </location>
</feature>